<dbReference type="PANTHER" id="PTHR43229:SF2">
    <property type="entry name" value="NODULATION PROTEIN J"/>
    <property type="match status" value="1"/>
</dbReference>
<name>A0A810L301_9ACTN</name>
<dbReference type="GO" id="GO:0140359">
    <property type="term" value="F:ABC-type transporter activity"/>
    <property type="evidence" value="ECO:0007669"/>
    <property type="project" value="InterPro"/>
</dbReference>
<comment type="similarity">
    <text evidence="6">Belongs to the ABC-2 integral membrane protein family.</text>
</comment>
<feature type="transmembrane region" description="Helical" evidence="6">
    <location>
        <begin position="182"/>
        <end position="201"/>
    </location>
</feature>
<dbReference type="Proteomes" id="UP000680750">
    <property type="component" value="Chromosome"/>
</dbReference>
<evidence type="ECO:0000256" key="1">
    <source>
        <dbReference type="ARBA" id="ARBA00004141"/>
    </source>
</evidence>
<feature type="transmembrane region" description="Helical" evidence="6">
    <location>
        <begin position="155"/>
        <end position="175"/>
    </location>
</feature>
<dbReference type="Pfam" id="PF01061">
    <property type="entry name" value="ABC2_membrane"/>
    <property type="match status" value="1"/>
</dbReference>
<comment type="subcellular location">
    <subcellularLocation>
        <location evidence="6">Cell membrane</location>
        <topology evidence="6">Multi-pass membrane protein</topology>
    </subcellularLocation>
    <subcellularLocation>
        <location evidence="1">Membrane</location>
        <topology evidence="1">Multi-pass membrane protein</topology>
    </subcellularLocation>
</comment>
<keyword evidence="9" id="KW-1185">Reference proteome</keyword>
<reference evidence="8" key="1">
    <citation type="submission" date="2020-08" db="EMBL/GenBank/DDBJ databases">
        <title>Whole genome shotgun sequence of Actinocatenispora sera NBRC 101916.</title>
        <authorList>
            <person name="Komaki H."/>
            <person name="Tamura T."/>
        </authorList>
    </citation>
    <scope>NUCLEOTIDE SEQUENCE</scope>
    <source>
        <strain evidence="8">NBRC 101916</strain>
    </source>
</reference>
<evidence type="ECO:0000256" key="6">
    <source>
        <dbReference type="RuleBase" id="RU361157"/>
    </source>
</evidence>
<dbReference type="InterPro" id="IPR013525">
    <property type="entry name" value="ABC2_TM"/>
</dbReference>
<gene>
    <name evidence="8" type="ORF">Asera_39420</name>
</gene>
<evidence type="ECO:0000256" key="3">
    <source>
        <dbReference type="ARBA" id="ARBA00022989"/>
    </source>
</evidence>
<dbReference type="EMBL" id="AP023354">
    <property type="protein sequence ID" value="BCJ29834.1"/>
    <property type="molecule type" value="Genomic_DNA"/>
</dbReference>
<evidence type="ECO:0000313" key="8">
    <source>
        <dbReference type="EMBL" id="BCJ29834.1"/>
    </source>
</evidence>
<dbReference type="OrthoDB" id="670210at2"/>
<dbReference type="InterPro" id="IPR047817">
    <property type="entry name" value="ABC2_TM_bact-type"/>
</dbReference>
<feature type="transmembrane region" description="Helical" evidence="6">
    <location>
        <begin position="247"/>
        <end position="266"/>
    </location>
</feature>
<evidence type="ECO:0000256" key="5">
    <source>
        <dbReference type="ARBA" id="ARBA00023251"/>
    </source>
</evidence>
<evidence type="ECO:0000313" key="9">
    <source>
        <dbReference type="Proteomes" id="UP000680750"/>
    </source>
</evidence>
<organism evidence="8 9">
    <name type="scientific">Actinocatenispora sera</name>
    <dbReference type="NCBI Taxonomy" id="390989"/>
    <lineage>
        <taxon>Bacteria</taxon>
        <taxon>Bacillati</taxon>
        <taxon>Actinomycetota</taxon>
        <taxon>Actinomycetes</taxon>
        <taxon>Micromonosporales</taxon>
        <taxon>Micromonosporaceae</taxon>
        <taxon>Actinocatenispora</taxon>
    </lineage>
</organism>
<sequence length="273" mass="28575">MSQLSGTDSGPARLSWAVRDGMTIVRRNVLYLRHAPGLVILMVAAPIVLTLLFGYVFGSAIQLPGGGDYREFLVPGLFAMVAANGVIGAASVVATDAGRGVMDRFRSLPASRLAVPFGHAGADSIGGAIGFAGMALCGLAVGWRIRGGVLDAVTGFALLLLFRYAVSWVGVFLGLSVRNEAAAGQLSMLVMPIGMLANTFVPTDGMPAWLRTVADWNPVSAVAAASRDLFGNPTVAAHGAWPMEHPVLATLGWSALLLAVFVPLSVRRYRTAR</sequence>
<keyword evidence="2 6" id="KW-0812">Transmembrane</keyword>
<feature type="transmembrane region" description="Helical" evidence="6">
    <location>
        <begin position="35"/>
        <end position="57"/>
    </location>
</feature>
<protein>
    <recommendedName>
        <fullName evidence="6">Transport permease protein</fullName>
    </recommendedName>
</protein>
<evidence type="ECO:0000256" key="2">
    <source>
        <dbReference type="ARBA" id="ARBA00022692"/>
    </source>
</evidence>
<dbReference type="AlphaFoldDB" id="A0A810L301"/>
<evidence type="ECO:0000256" key="4">
    <source>
        <dbReference type="ARBA" id="ARBA00023136"/>
    </source>
</evidence>
<proteinExistence type="inferred from homology"/>
<dbReference type="GO" id="GO:0043190">
    <property type="term" value="C:ATP-binding cassette (ABC) transporter complex"/>
    <property type="evidence" value="ECO:0007669"/>
    <property type="project" value="InterPro"/>
</dbReference>
<feature type="transmembrane region" description="Helical" evidence="6">
    <location>
        <begin position="77"/>
        <end position="99"/>
    </location>
</feature>
<dbReference type="PANTHER" id="PTHR43229">
    <property type="entry name" value="NODULATION PROTEIN J"/>
    <property type="match status" value="1"/>
</dbReference>
<keyword evidence="6" id="KW-1003">Cell membrane</keyword>
<accession>A0A810L301</accession>
<keyword evidence="6" id="KW-0813">Transport</keyword>
<dbReference type="KEGG" id="aser:Asera_39420"/>
<dbReference type="InterPro" id="IPR051784">
    <property type="entry name" value="Nod_factor_ABC_transporter"/>
</dbReference>
<keyword evidence="4 6" id="KW-0472">Membrane</keyword>
<feature type="domain" description="ABC transmembrane type-2" evidence="7">
    <location>
        <begin position="37"/>
        <end position="272"/>
    </location>
</feature>
<dbReference type="InterPro" id="IPR000412">
    <property type="entry name" value="ABC_2_transport"/>
</dbReference>
<dbReference type="RefSeq" id="WP_030444763.1">
    <property type="nucleotide sequence ID" value="NZ_AP023354.1"/>
</dbReference>
<dbReference type="PROSITE" id="PS51012">
    <property type="entry name" value="ABC_TM2"/>
    <property type="match status" value="1"/>
</dbReference>
<evidence type="ECO:0000259" key="7">
    <source>
        <dbReference type="PROSITE" id="PS51012"/>
    </source>
</evidence>
<keyword evidence="5" id="KW-0046">Antibiotic resistance</keyword>
<feature type="transmembrane region" description="Helical" evidence="6">
    <location>
        <begin position="120"/>
        <end position="143"/>
    </location>
</feature>
<dbReference type="PIRSF" id="PIRSF006648">
    <property type="entry name" value="DrrB"/>
    <property type="match status" value="1"/>
</dbReference>
<dbReference type="GO" id="GO:0046677">
    <property type="term" value="P:response to antibiotic"/>
    <property type="evidence" value="ECO:0007669"/>
    <property type="project" value="UniProtKB-KW"/>
</dbReference>
<keyword evidence="3 6" id="KW-1133">Transmembrane helix</keyword>